<feature type="region of interest" description="Disordered" evidence="1">
    <location>
        <begin position="1"/>
        <end position="57"/>
    </location>
</feature>
<dbReference type="Proteomes" id="UP000017837">
    <property type="component" value="Unassembled WGS sequence"/>
</dbReference>
<organism evidence="2 3">
    <name type="scientific">Asticcacaulis benevestitus DSM 16100 = ATCC BAA-896</name>
    <dbReference type="NCBI Taxonomy" id="1121022"/>
    <lineage>
        <taxon>Bacteria</taxon>
        <taxon>Pseudomonadati</taxon>
        <taxon>Pseudomonadota</taxon>
        <taxon>Alphaproteobacteria</taxon>
        <taxon>Caulobacterales</taxon>
        <taxon>Caulobacteraceae</taxon>
        <taxon>Asticcacaulis</taxon>
    </lineage>
</organism>
<dbReference type="AlphaFoldDB" id="V4NQ98"/>
<keyword evidence="3" id="KW-1185">Reference proteome</keyword>
<sequence>MTHTNAAIHAGARRAHQRTDQDYNSPHMISPTATRAYDERETQSCQNKIEGKGPQAL</sequence>
<evidence type="ECO:0000313" key="2">
    <source>
        <dbReference type="EMBL" id="ESQ83982.1"/>
    </source>
</evidence>
<dbReference type="PATRIC" id="fig|1121022.4.peg.4088"/>
<reference evidence="2 3" key="1">
    <citation type="journal article" date="2014" name="Nature">
        <title>Sequential evolution of bacterial morphology by co-option of a developmental regulator.</title>
        <authorList>
            <person name="Jiang C."/>
            <person name="Brown P.J."/>
            <person name="Ducret A."/>
            <person name="Brun Y.V."/>
        </authorList>
    </citation>
    <scope>NUCLEOTIDE SEQUENCE [LARGE SCALE GENOMIC DNA]</scope>
    <source>
        <strain evidence="2 3">DSM 16100</strain>
    </source>
</reference>
<name>V4NQ98_9CAUL</name>
<comment type="caution">
    <text evidence="2">The sequence shown here is derived from an EMBL/GenBank/DDBJ whole genome shotgun (WGS) entry which is preliminary data.</text>
</comment>
<proteinExistence type="predicted"/>
<evidence type="ECO:0000256" key="1">
    <source>
        <dbReference type="SAM" id="MobiDB-lite"/>
    </source>
</evidence>
<gene>
    <name evidence="2" type="ORF">ABENE_19950</name>
</gene>
<protein>
    <submittedName>
        <fullName evidence="2">Uncharacterized protein</fullName>
    </submittedName>
</protein>
<dbReference type="EMBL" id="AWGB01000066">
    <property type="protein sequence ID" value="ESQ83982.1"/>
    <property type="molecule type" value="Genomic_DNA"/>
</dbReference>
<evidence type="ECO:0000313" key="3">
    <source>
        <dbReference type="Proteomes" id="UP000017837"/>
    </source>
</evidence>
<accession>V4NQ98</accession>